<comment type="caution">
    <text evidence="4">The sequence shown here is derived from an EMBL/GenBank/DDBJ whole genome shotgun (WGS) entry which is preliminary data.</text>
</comment>
<protein>
    <submittedName>
        <fullName evidence="4">ATPase</fullName>
    </submittedName>
</protein>
<dbReference type="InterPro" id="IPR019195">
    <property type="entry name" value="ABC_ATPase_put"/>
</dbReference>
<evidence type="ECO:0000313" key="4">
    <source>
        <dbReference type="EMBL" id="RKX69722.1"/>
    </source>
</evidence>
<dbReference type="AlphaFoldDB" id="A0A660SGL6"/>
<reference evidence="4 5" key="1">
    <citation type="submission" date="2018-06" db="EMBL/GenBank/DDBJ databases">
        <title>Extensive metabolic versatility and redundancy in microbially diverse, dynamic hydrothermal sediments.</title>
        <authorList>
            <person name="Dombrowski N."/>
            <person name="Teske A."/>
            <person name="Baker B.J."/>
        </authorList>
    </citation>
    <scope>NUCLEOTIDE SEQUENCE [LARGE SCALE GENOMIC DNA]</scope>
    <source>
        <strain evidence="4">B36_G15</strain>
    </source>
</reference>
<dbReference type="PANTHER" id="PTHR38149:SF1">
    <property type="entry name" value="ATPASE"/>
    <property type="match status" value="1"/>
</dbReference>
<organism evidence="4 5">
    <name type="scientific">candidate division WOR-3 bacterium</name>
    <dbReference type="NCBI Taxonomy" id="2052148"/>
    <lineage>
        <taxon>Bacteria</taxon>
        <taxon>Bacteria division WOR-3</taxon>
    </lineage>
</organism>
<dbReference type="PANTHER" id="PTHR38149">
    <property type="entry name" value="ATPASE"/>
    <property type="match status" value="1"/>
</dbReference>
<dbReference type="InterPro" id="IPR049069">
    <property type="entry name" value="MRB1590-like_C"/>
</dbReference>
<accession>A0A660SGL6</accession>
<evidence type="ECO:0000313" key="5">
    <source>
        <dbReference type="Proteomes" id="UP000268469"/>
    </source>
</evidence>
<feature type="domain" description="ATPase of the ABC class N-terminal" evidence="2">
    <location>
        <begin position="1"/>
        <end position="158"/>
    </location>
</feature>
<dbReference type="Pfam" id="PF09818">
    <property type="entry name" value="ABC_ATPase"/>
    <property type="match status" value="1"/>
</dbReference>
<dbReference type="InterPro" id="IPR046833">
    <property type="entry name" value="ABC_N"/>
</dbReference>
<dbReference type="Pfam" id="PF20446">
    <property type="entry name" value="ABC_N"/>
    <property type="match status" value="1"/>
</dbReference>
<sequence>MNHLKRIISQIRGRGYGAYQGLNRRRFSFPGFELIFDHIQKDPFAPGTRVRLVTENRIPEWAYENDSKLTALEDFLLRRFSTAARENSRRRGEGKSGLIYAYQPSQKILKRSAVRITRDRIEVRFYLGLPSRGRRILAREFEEMVFGDLPKIFENSLNFSKINRDQLTNHINICVAADYLRTQLKKLGLVAFIGDGAILPRRSGVDDRPMGKEAIPFRSPDSLRVELNLPHLGRVTGLGIREGVTLIVGGGFHGKSTLLRAIEHGIYNHIPGDGRELVVTIPEAVRIRAEDGRSVQSVDISPFIKNLPQRIDTSRFTTENASGSTSQAANIVEAIEAGAKLLLIDEDTSATNFMIRDGEMRRLIPDELEPITPFLDRVQPLYHEYGISSIIVTGGSGEYLKVADTVIGMFNYLPRDLSSAVKRRKREGSFGPIRKRFLKRDGFSPLTRSGKVKARARGREQIIFGTRTIDLRYVGQIVEPGQTNGLAQALLYIWRRYLDKGLSLREMVDRLITEIESGGLDIVTEVDHPPDLAHFRGIDLAAVINRIRGIRIRTE</sequence>
<evidence type="ECO:0000259" key="2">
    <source>
        <dbReference type="Pfam" id="PF20446"/>
    </source>
</evidence>
<dbReference type="InterPro" id="IPR046834">
    <property type="entry name" value="ABC_ATPase_C"/>
</dbReference>
<dbReference type="SUPFAM" id="SSF52540">
    <property type="entry name" value="P-loop containing nucleoside triphosphate hydrolases"/>
    <property type="match status" value="1"/>
</dbReference>
<dbReference type="EMBL" id="QNBE01000069">
    <property type="protein sequence ID" value="RKX69722.1"/>
    <property type="molecule type" value="Genomic_DNA"/>
</dbReference>
<dbReference type="InterPro" id="IPR027417">
    <property type="entry name" value="P-loop_NTPase"/>
</dbReference>
<dbReference type="Proteomes" id="UP000268469">
    <property type="component" value="Unassembled WGS sequence"/>
</dbReference>
<dbReference type="Pfam" id="PF21117">
    <property type="entry name" value="MRB1590_C"/>
    <property type="match status" value="1"/>
</dbReference>
<gene>
    <name evidence="4" type="ORF">DRP53_07340</name>
</gene>
<evidence type="ECO:0000259" key="3">
    <source>
        <dbReference type="Pfam" id="PF21117"/>
    </source>
</evidence>
<evidence type="ECO:0000259" key="1">
    <source>
        <dbReference type="Pfam" id="PF09818"/>
    </source>
</evidence>
<feature type="domain" description="MRB1590-like C-terminal" evidence="3">
    <location>
        <begin position="453"/>
        <end position="552"/>
    </location>
</feature>
<proteinExistence type="predicted"/>
<name>A0A660SGL6_UNCW3</name>
<feature type="domain" description="ATPase of the ABC class C-terminal" evidence="1">
    <location>
        <begin position="164"/>
        <end position="425"/>
    </location>
</feature>